<evidence type="ECO:0000256" key="1">
    <source>
        <dbReference type="SAM" id="MobiDB-lite"/>
    </source>
</evidence>
<evidence type="ECO:0000313" key="2">
    <source>
        <dbReference type="EMBL" id="CDF35027.1"/>
    </source>
</evidence>
<dbReference type="Gramene" id="CDF35027">
    <property type="protein sequence ID" value="CDF35027"/>
    <property type="gene ID" value="CHC_T00003571001"/>
</dbReference>
<dbReference type="GeneID" id="17322563"/>
<dbReference type="KEGG" id="ccp:CHC_T00003571001"/>
<dbReference type="AlphaFoldDB" id="R7Q938"/>
<accession>R7Q938</accession>
<dbReference type="Proteomes" id="UP000012073">
    <property type="component" value="Unassembled WGS sequence"/>
</dbReference>
<gene>
    <name evidence="2" type="ORF">CHC_T00003571001</name>
</gene>
<protein>
    <submittedName>
        <fullName evidence="2">Uncharacterized protein</fullName>
    </submittedName>
</protein>
<feature type="region of interest" description="Disordered" evidence="1">
    <location>
        <begin position="1"/>
        <end position="57"/>
    </location>
</feature>
<name>R7Q938_CHOCR</name>
<evidence type="ECO:0000313" key="3">
    <source>
        <dbReference type="Proteomes" id="UP000012073"/>
    </source>
</evidence>
<keyword evidence="3" id="KW-1185">Reference proteome</keyword>
<feature type="compositionally biased region" description="Polar residues" evidence="1">
    <location>
        <begin position="34"/>
        <end position="44"/>
    </location>
</feature>
<feature type="compositionally biased region" description="Basic and acidic residues" evidence="1">
    <location>
        <begin position="8"/>
        <end position="23"/>
    </location>
</feature>
<sequence>MDDLDVASDDRELELITGVHERASSPLSRPHSFPASNSSPASETSEMHRRKPVRPAVEILPDEWDGIEQHESSLESARSTGIAGAGAENVPCKNGYADWGDVADDQLSLEELQVEADEVTAAIEDAFPSGKPPLGRATPLKSVCADKPRLQKRMRDITAELANVQMATAGWAADAEGSIGSGDEKKDDRLLRDEVGRLRITLNHLTRLTLERAFEVRDAIDAHR</sequence>
<reference evidence="3" key="1">
    <citation type="journal article" date="2013" name="Proc. Natl. Acad. Sci. U.S.A.">
        <title>Genome structure and metabolic features in the red seaweed Chondrus crispus shed light on evolution of the Archaeplastida.</title>
        <authorList>
            <person name="Collen J."/>
            <person name="Porcel B."/>
            <person name="Carre W."/>
            <person name="Ball S.G."/>
            <person name="Chaparro C."/>
            <person name="Tonon T."/>
            <person name="Barbeyron T."/>
            <person name="Michel G."/>
            <person name="Noel B."/>
            <person name="Valentin K."/>
            <person name="Elias M."/>
            <person name="Artiguenave F."/>
            <person name="Arun A."/>
            <person name="Aury J.M."/>
            <person name="Barbosa-Neto J.F."/>
            <person name="Bothwell J.H."/>
            <person name="Bouget F.Y."/>
            <person name="Brillet L."/>
            <person name="Cabello-Hurtado F."/>
            <person name="Capella-Gutierrez S."/>
            <person name="Charrier B."/>
            <person name="Cladiere L."/>
            <person name="Cock J.M."/>
            <person name="Coelho S.M."/>
            <person name="Colleoni C."/>
            <person name="Czjzek M."/>
            <person name="Da Silva C."/>
            <person name="Delage L."/>
            <person name="Denoeud F."/>
            <person name="Deschamps P."/>
            <person name="Dittami S.M."/>
            <person name="Gabaldon T."/>
            <person name="Gachon C.M."/>
            <person name="Groisillier A."/>
            <person name="Herve C."/>
            <person name="Jabbari K."/>
            <person name="Katinka M."/>
            <person name="Kloareg B."/>
            <person name="Kowalczyk N."/>
            <person name="Labadie K."/>
            <person name="Leblanc C."/>
            <person name="Lopez P.J."/>
            <person name="McLachlan D.H."/>
            <person name="Meslet-Cladiere L."/>
            <person name="Moustafa A."/>
            <person name="Nehr Z."/>
            <person name="Nyvall Collen P."/>
            <person name="Panaud O."/>
            <person name="Partensky F."/>
            <person name="Poulain J."/>
            <person name="Rensing S.A."/>
            <person name="Rousvoal S."/>
            <person name="Samson G."/>
            <person name="Symeonidi A."/>
            <person name="Weissenbach J."/>
            <person name="Zambounis A."/>
            <person name="Wincker P."/>
            <person name="Boyen C."/>
        </authorList>
    </citation>
    <scope>NUCLEOTIDE SEQUENCE [LARGE SCALE GENOMIC DNA]</scope>
    <source>
        <strain evidence="3">cv. Stackhouse</strain>
    </source>
</reference>
<dbReference type="RefSeq" id="XP_005714846.1">
    <property type="nucleotide sequence ID" value="XM_005714789.1"/>
</dbReference>
<proteinExistence type="predicted"/>
<dbReference type="EMBL" id="HG001714">
    <property type="protein sequence ID" value="CDF35027.1"/>
    <property type="molecule type" value="Genomic_DNA"/>
</dbReference>
<organism evidence="2 3">
    <name type="scientific">Chondrus crispus</name>
    <name type="common">Carrageen Irish moss</name>
    <name type="synonym">Polymorpha crispa</name>
    <dbReference type="NCBI Taxonomy" id="2769"/>
    <lineage>
        <taxon>Eukaryota</taxon>
        <taxon>Rhodophyta</taxon>
        <taxon>Florideophyceae</taxon>
        <taxon>Rhodymeniophycidae</taxon>
        <taxon>Gigartinales</taxon>
        <taxon>Gigartinaceae</taxon>
        <taxon>Chondrus</taxon>
    </lineage>
</organism>